<reference evidence="1" key="1">
    <citation type="submission" date="2023-12" db="EMBL/GenBank/DDBJ databases">
        <title>Genome assembly of Anisodus tanguticus.</title>
        <authorList>
            <person name="Wang Y.-J."/>
        </authorList>
    </citation>
    <scope>NUCLEOTIDE SEQUENCE</scope>
    <source>
        <strain evidence="1">KB-2021</strain>
        <tissue evidence="1">Leaf</tissue>
    </source>
</reference>
<dbReference type="EMBL" id="JAVYJV010000002">
    <property type="protein sequence ID" value="KAK4377138.1"/>
    <property type="molecule type" value="Genomic_DNA"/>
</dbReference>
<organism evidence="1 2">
    <name type="scientific">Anisodus tanguticus</name>
    <dbReference type="NCBI Taxonomy" id="243964"/>
    <lineage>
        <taxon>Eukaryota</taxon>
        <taxon>Viridiplantae</taxon>
        <taxon>Streptophyta</taxon>
        <taxon>Embryophyta</taxon>
        <taxon>Tracheophyta</taxon>
        <taxon>Spermatophyta</taxon>
        <taxon>Magnoliopsida</taxon>
        <taxon>eudicotyledons</taxon>
        <taxon>Gunneridae</taxon>
        <taxon>Pentapetalae</taxon>
        <taxon>asterids</taxon>
        <taxon>lamiids</taxon>
        <taxon>Solanales</taxon>
        <taxon>Solanaceae</taxon>
        <taxon>Solanoideae</taxon>
        <taxon>Hyoscyameae</taxon>
        <taxon>Anisodus</taxon>
    </lineage>
</organism>
<comment type="caution">
    <text evidence="1">The sequence shown here is derived from an EMBL/GenBank/DDBJ whole genome shotgun (WGS) entry which is preliminary data.</text>
</comment>
<dbReference type="Proteomes" id="UP001291623">
    <property type="component" value="Unassembled WGS sequence"/>
</dbReference>
<evidence type="ECO:0000313" key="2">
    <source>
        <dbReference type="Proteomes" id="UP001291623"/>
    </source>
</evidence>
<evidence type="ECO:0000313" key="1">
    <source>
        <dbReference type="EMBL" id="KAK4377138.1"/>
    </source>
</evidence>
<accession>A0AAE1VNP9</accession>
<keyword evidence="2" id="KW-1185">Reference proteome</keyword>
<dbReference type="AlphaFoldDB" id="A0AAE1VNP9"/>
<gene>
    <name evidence="1" type="ORF">RND71_003434</name>
</gene>
<proteinExistence type="predicted"/>
<protein>
    <submittedName>
        <fullName evidence="1">Uncharacterized protein</fullName>
    </submittedName>
</protein>
<name>A0AAE1VNP9_9SOLA</name>
<sequence length="134" mass="14560">MLSAPKRLIEEYELGRSRAVEMTLKGSLGVTGKVVAVTRKSRVQAMETASCRNARNEGKSRFDGERWAVGEVSDNVSDIGSGDFSFGKRGMGLIEEDEDVKFGGVQESDVKLGQVGVIPPSKSKPTTYMEQVTE</sequence>